<proteinExistence type="predicted"/>
<dbReference type="InterPro" id="IPR036061">
    <property type="entry name" value="CheW-like_dom_sf"/>
</dbReference>
<gene>
    <name evidence="2" type="ORF">J2Z31_002992</name>
</gene>
<dbReference type="SMART" id="SM00260">
    <property type="entry name" value="CheW"/>
    <property type="match status" value="1"/>
</dbReference>
<dbReference type="InterPro" id="IPR039315">
    <property type="entry name" value="CheW"/>
</dbReference>
<evidence type="ECO:0000313" key="2">
    <source>
        <dbReference type="EMBL" id="MBP2236478.1"/>
    </source>
</evidence>
<feature type="domain" description="CheW-like" evidence="1">
    <location>
        <begin position="12"/>
        <end position="152"/>
    </location>
</feature>
<dbReference type="Gene3D" id="2.40.50.180">
    <property type="entry name" value="CheA-289, Domain 4"/>
    <property type="match status" value="1"/>
</dbReference>
<accession>A0ABS4R0R0</accession>
<dbReference type="CDD" id="cd00732">
    <property type="entry name" value="CheW"/>
    <property type="match status" value="1"/>
</dbReference>
<dbReference type="Proteomes" id="UP000730739">
    <property type="component" value="Unassembled WGS sequence"/>
</dbReference>
<dbReference type="PANTHER" id="PTHR22617">
    <property type="entry name" value="CHEMOTAXIS SENSOR HISTIDINE KINASE-RELATED"/>
    <property type="match status" value="1"/>
</dbReference>
<dbReference type="PANTHER" id="PTHR22617:SF23">
    <property type="entry name" value="CHEMOTAXIS PROTEIN CHEW"/>
    <property type="match status" value="1"/>
</dbReference>
<dbReference type="PROSITE" id="PS50851">
    <property type="entry name" value="CHEW"/>
    <property type="match status" value="1"/>
</dbReference>
<keyword evidence="3" id="KW-1185">Reference proteome</keyword>
<dbReference type="Gene3D" id="2.30.30.40">
    <property type="entry name" value="SH3 Domains"/>
    <property type="match status" value="1"/>
</dbReference>
<dbReference type="SUPFAM" id="SSF50341">
    <property type="entry name" value="CheW-like"/>
    <property type="match status" value="1"/>
</dbReference>
<dbReference type="EMBL" id="JAGILA010000003">
    <property type="protein sequence ID" value="MBP2236478.1"/>
    <property type="molecule type" value="Genomic_DNA"/>
</dbReference>
<dbReference type="Pfam" id="PF01584">
    <property type="entry name" value="CheW"/>
    <property type="match status" value="1"/>
</dbReference>
<protein>
    <submittedName>
        <fullName evidence="2">Purine-binding chemotaxis protein CheW</fullName>
    </submittedName>
</protein>
<sequence length="156" mass="16788">MTWDSKRSPGTPLEIIAFHLGDQQFCVETTSIREIRGWAASTPLPHAPPHVLGVMNLRGSVIPIIDLAARLGVRSTIDTSRAAIVVAEVGNNIVGLVVDQVSDILSIRGDQIQPVPDLGMTFNASYSHGIIPLERGMVCFLDLDNMFANLDETAAA</sequence>
<comment type="caution">
    <text evidence="2">The sequence shown here is derived from an EMBL/GenBank/DDBJ whole genome shotgun (WGS) entry which is preliminary data.</text>
</comment>
<evidence type="ECO:0000313" key="3">
    <source>
        <dbReference type="Proteomes" id="UP000730739"/>
    </source>
</evidence>
<dbReference type="InterPro" id="IPR002545">
    <property type="entry name" value="CheW-lke_dom"/>
</dbReference>
<reference evidence="2 3" key="1">
    <citation type="submission" date="2021-03" db="EMBL/GenBank/DDBJ databases">
        <title>Genomic Encyclopedia of Type Strains, Phase IV (KMG-IV): sequencing the most valuable type-strain genomes for metagenomic binning, comparative biology and taxonomic classification.</title>
        <authorList>
            <person name="Goeker M."/>
        </authorList>
    </citation>
    <scope>NUCLEOTIDE SEQUENCE [LARGE SCALE GENOMIC DNA]</scope>
    <source>
        <strain evidence="2 3">DSM 13372</strain>
    </source>
</reference>
<evidence type="ECO:0000259" key="1">
    <source>
        <dbReference type="PROSITE" id="PS50851"/>
    </source>
</evidence>
<organism evidence="2 3">
    <name type="scientific">Sinorhizobium kostiense</name>
    <dbReference type="NCBI Taxonomy" id="76747"/>
    <lineage>
        <taxon>Bacteria</taxon>
        <taxon>Pseudomonadati</taxon>
        <taxon>Pseudomonadota</taxon>
        <taxon>Alphaproteobacteria</taxon>
        <taxon>Hyphomicrobiales</taxon>
        <taxon>Rhizobiaceae</taxon>
        <taxon>Sinorhizobium/Ensifer group</taxon>
        <taxon>Sinorhizobium</taxon>
    </lineage>
</organism>
<dbReference type="RefSeq" id="WP_028002791.1">
    <property type="nucleotide sequence ID" value="NZ_JAGILA010000003.1"/>
</dbReference>
<name>A0ABS4R0R0_9HYPH</name>